<dbReference type="EC" id="2.7.8.8" evidence="1"/>
<proteinExistence type="predicted"/>
<gene>
    <name evidence="1" type="primary">CHO1_1</name>
    <name evidence="1" type="ORF">DSO57_1009103</name>
</gene>
<keyword evidence="1" id="KW-0808">Transferase</keyword>
<organism evidence="1 2">
    <name type="scientific">Entomophthora muscae</name>
    <dbReference type="NCBI Taxonomy" id="34485"/>
    <lineage>
        <taxon>Eukaryota</taxon>
        <taxon>Fungi</taxon>
        <taxon>Fungi incertae sedis</taxon>
        <taxon>Zoopagomycota</taxon>
        <taxon>Entomophthoromycotina</taxon>
        <taxon>Entomophthoromycetes</taxon>
        <taxon>Entomophthorales</taxon>
        <taxon>Entomophthoraceae</taxon>
        <taxon>Entomophthora</taxon>
    </lineage>
</organism>
<evidence type="ECO:0000313" key="2">
    <source>
        <dbReference type="Proteomes" id="UP001165960"/>
    </source>
</evidence>
<keyword evidence="2" id="KW-1185">Reference proteome</keyword>
<dbReference type="Proteomes" id="UP001165960">
    <property type="component" value="Unassembled WGS sequence"/>
</dbReference>
<reference evidence="1" key="1">
    <citation type="submission" date="2022-04" db="EMBL/GenBank/DDBJ databases">
        <title>Genome of the entomopathogenic fungus Entomophthora muscae.</title>
        <authorList>
            <person name="Elya C."/>
            <person name="Lovett B.R."/>
            <person name="Lee E."/>
            <person name="Macias A.M."/>
            <person name="Hajek A.E."/>
            <person name="De Bivort B.L."/>
            <person name="Kasson M.T."/>
            <person name="De Fine Licht H.H."/>
            <person name="Stajich J.E."/>
        </authorList>
    </citation>
    <scope>NUCLEOTIDE SEQUENCE</scope>
    <source>
        <strain evidence="1">Berkeley</strain>
    </source>
</reference>
<name>A0ACC2RY17_9FUNG</name>
<comment type="caution">
    <text evidence="1">The sequence shown here is derived from an EMBL/GenBank/DDBJ whole genome shotgun (WGS) entry which is preliminary data.</text>
</comment>
<evidence type="ECO:0000313" key="1">
    <source>
        <dbReference type="EMBL" id="KAJ9054944.1"/>
    </source>
</evidence>
<accession>A0ACC2RY17</accession>
<protein>
    <submittedName>
        <fullName evidence="1">CDP-diacylglycerol-serine O-phosphatidyltransferase</fullName>
        <ecNumber evidence="1">2.7.8.8</ecNumber>
    </submittedName>
</protein>
<dbReference type="EMBL" id="QTSX02006418">
    <property type="protein sequence ID" value="KAJ9054944.1"/>
    <property type="molecule type" value="Genomic_DNA"/>
</dbReference>
<sequence>MSVTSRRKESQDNDPCVPLKNGNQSLEKQKAALLSNHQHFSMVRNFYPADFLTLMNGACGVASVFSCLKYLADPSKGLKELWLAFLFIPFGCFFDVLDGRVARWRNESSVLGQELDSLADLVSFGVAPACIGYVVGLRSFLDQVALIYFVACGIARLARYNATVALLPKDAKGKVEYFEGTPIPTSLGVLAVLAYFLYSAPSFTSFSESLSVGFSGTFFEFHYLVLLYVMSGSCMISRSLRIPKL</sequence>